<protein>
    <recommendedName>
        <fullName evidence="1">Xylose isomerase-like TIM barrel domain-containing protein</fullName>
    </recommendedName>
</protein>
<dbReference type="STRING" id="1214242.B446_23825"/>
<dbReference type="InterPro" id="IPR013022">
    <property type="entry name" value="Xyl_isomerase-like_TIM-brl"/>
</dbReference>
<gene>
    <name evidence="2" type="ORF">B446_23825</name>
</gene>
<reference evidence="2 3" key="2">
    <citation type="journal article" date="2013" name="J. Biotechnol.">
        <title>Complete genome sequence of the kirromycin producer Streptomyces collinus Tu 365 consisting of a linear chromosome and two linear plasmids.</title>
        <authorList>
            <person name="Ruckert C."/>
            <person name="Szczepanowski R."/>
            <person name="Albersmeier A."/>
            <person name="Goesmann A."/>
            <person name="Iftime D."/>
            <person name="Musiol E.M."/>
            <person name="Blin K."/>
            <person name="Wohlleben W."/>
            <person name="Puhler A."/>
            <person name="Kalinowski J."/>
            <person name="Weber T."/>
        </authorList>
    </citation>
    <scope>NUCLEOTIDE SEQUENCE [LARGE SCALE GENOMIC DNA]</scope>
    <source>
        <strain evidence="3">DSM 40733 / Tue 365</strain>
    </source>
</reference>
<keyword evidence="3" id="KW-1185">Reference proteome</keyword>
<dbReference type="PANTHER" id="PTHR12110:SF52">
    <property type="entry name" value="XYLOSE ISOMERASE"/>
    <property type="match status" value="1"/>
</dbReference>
<sequence>MSAAGLRFGYGTNGFADHRLTDALSVLTHLGYDGVALTLDHQHLDPYARGLAPRVRRVARDLRRTGLAVVVETGARYLLDPLRKHRPTLVCAEPEGRAARVDLLRRAIRIGAELEAEAVHFWSGTPDPGTTPEQAWQRLEEGCAQALDEADRAGVDLAFEPEPGMLVEDLAGYRRLLRSLGGHDRFRLTLDIGHCRCLEPWPEARCVELAADRLAHVQIEDMRRGVHEHLPFGAGEIDFPPVLEALRDARYTGLVSVELPRHSHAATATARDSIEFLHRTATALPAPPTAGADARPARARVSAHRSATVPMEVAPV</sequence>
<feature type="domain" description="Xylose isomerase-like TIM barrel" evidence="1">
    <location>
        <begin position="29"/>
        <end position="278"/>
    </location>
</feature>
<dbReference type="KEGG" id="sci:B446_23825"/>
<dbReference type="InterPro" id="IPR050312">
    <property type="entry name" value="IolE/XylAMocC-like"/>
</dbReference>
<proteinExistence type="predicted"/>
<evidence type="ECO:0000259" key="1">
    <source>
        <dbReference type="Pfam" id="PF01261"/>
    </source>
</evidence>
<reference evidence="3" key="1">
    <citation type="submission" date="2012-10" db="EMBL/GenBank/DDBJ databases">
        <title>The complete genome sequence of Streptomyces collinus Tu 365.</title>
        <authorList>
            <person name="Ruckert C."/>
            <person name="Szczepanowski R."/>
            <person name="Goesmann A."/>
            <person name="Pross E.K."/>
            <person name="Musiol E.M."/>
            <person name="Blin K."/>
            <person name="Wohlleben W."/>
            <person name="Puhler A."/>
            <person name="Weber T."/>
            <person name="Kalinowski J."/>
        </authorList>
    </citation>
    <scope>NUCLEOTIDE SEQUENCE [LARGE SCALE GENOMIC DNA]</scope>
    <source>
        <strain evidence="3">DSM 40733 / Tue 365</strain>
    </source>
</reference>
<organism evidence="2 3">
    <name type="scientific">Streptomyces collinus (strain DSM 40733 / Tue 365)</name>
    <dbReference type="NCBI Taxonomy" id="1214242"/>
    <lineage>
        <taxon>Bacteria</taxon>
        <taxon>Bacillati</taxon>
        <taxon>Actinomycetota</taxon>
        <taxon>Actinomycetes</taxon>
        <taxon>Kitasatosporales</taxon>
        <taxon>Streptomycetaceae</taxon>
        <taxon>Streptomyces</taxon>
    </lineage>
</organism>
<dbReference type="AlphaFoldDB" id="S5V0R0"/>
<evidence type="ECO:0000313" key="2">
    <source>
        <dbReference type="EMBL" id="AGS71576.1"/>
    </source>
</evidence>
<evidence type="ECO:0000313" key="3">
    <source>
        <dbReference type="Proteomes" id="UP000015423"/>
    </source>
</evidence>
<dbReference type="InterPro" id="IPR036237">
    <property type="entry name" value="Xyl_isomerase-like_sf"/>
</dbReference>
<dbReference type="Gene3D" id="3.20.20.150">
    <property type="entry name" value="Divalent-metal-dependent TIM barrel enzymes"/>
    <property type="match status" value="1"/>
</dbReference>
<dbReference type="EMBL" id="CP006259">
    <property type="protein sequence ID" value="AGS71576.1"/>
    <property type="molecule type" value="Genomic_DNA"/>
</dbReference>
<dbReference type="Pfam" id="PF01261">
    <property type="entry name" value="AP_endonuc_2"/>
    <property type="match status" value="1"/>
</dbReference>
<dbReference type="RefSeq" id="WP_020942007.1">
    <property type="nucleotide sequence ID" value="NC_021985.1"/>
</dbReference>
<dbReference type="HOGENOM" id="CLU_050006_5_0_11"/>
<name>S5V0R0_STRC3</name>
<dbReference type="PATRIC" id="fig|1214242.5.peg.4877"/>
<dbReference type="SUPFAM" id="SSF51658">
    <property type="entry name" value="Xylose isomerase-like"/>
    <property type="match status" value="1"/>
</dbReference>
<dbReference type="Proteomes" id="UP000015423">
    <property type="component" value="Chromosome"/>
</dbReference>
<accession>S5V0R0</accession>
<dbReference type="eggNOG" id="COG1082">
    <property type="taxonomic scope" value="Bacteria"/>
</dbReference>
<dbReference type="PANTHER" id="PTHR12110">
    <property type="entry name" value="HYDROXYPYRUVATE ISOMERASE"/>
    <property type="match status" value="1"/>
</dbReference>